<name>A0A6J0BR54_NEOLC</name>
<dbReference type="GO" id="GO:0005634">
    <property type="term" value="C:nucleus"/>
    <property type="evidence" value="ECO:0007669"/>
    <property type="project" value="TreeGrafter"/>
</dbReference>
<sequence>MASGDVTNYLKETELLVRLVRERPALYDRSRTDFKDPAYKQFMWQEIGDLMGCTSQEIYKKWISLRDRYTAEHRKLKKNPGLAQSGWPFYESMRFLEKHIIERRRILPHIYGSLRDTELIKETTNVKLESFDSGVLGDSPWDGGIDNSLPVEIGYVENPGTDQVVTPDAVTIVPPSKRYRSISPSTSPISIKRDKLKLEEGLLDSLRDIGNATKQIASAVSDAENADKLFGKMVGVMVGELNSDDKNRAKIHIMSYLCTHGYKNNESN</sequence>
<dbReference type="Proteomes" id="UP000829291">
    <property type="component" value="Chromosome 2"/>
</dbReference>
<dbReference type="Pfam" id="PF10545">
    <property type="entry name" value="MADF_DNA_bdg"/>
    <property type="match status" value="1"/>
</dbReference>
<accession>A0A6J0BR54</accession>
<protein>
    <submittedName>
        <fullName evidence="3">Transcription factor Adf-1</fullName>
    </submittedName>
</protein>
<keyword evidence="2" id="KW-1185">Reference proteome</keyword>
<dbReference type="RefSeq" id="XP_015516985.1">
    <property type="nucleotide sequence ID" value="XM_015661499.2"/>
</dbReference>
<dbReference type="InterPro" id="IPR006578">
    <property type="entry name" value="MADF-dom"/>
</dbReference>
<dbReference type="GeneID" id="107222230"/>
<dbReference type="SMART" id="SM00595">
    <property type="entry name" value="MADF"/>
    <property type="match status" value="1"/>
</dbReference>
<evidence type="ECO:0000313" key="2">
    <source>
        <dbReference type="Proteomes" id="UP000829291"/>
    </source>
</evidence>
<evidence type="ECO:0000259" key="1">
    <source>
        <dbReference type="PROSITE" id="PS51029"/>
    </source>
</evidence>
<dbReference type="GO" id="GO:0005667">
    <property type="term" value="C:transcription regulator complex"/>
    <property type="evidence" value="ECO:0007669"/>
    <property type="project" value="TreeGrafter"/>
</dbReference>
<evidence type="ECO:0000313" key="3">
    <source>
        <dbReference type="RefSeq" id="XP_015516985.1"/>
    </source>
</evidence>
<dbReference type="PROSITE" id="PS51029">
    <property type="entry name" value="MADF"/>
    <property type="match status" value="1"/>
</dbReference>
<dbReference type="PANTHER" id="PTHR12243">
    <property type="entry name" value="MADF DOMAIN TRANSCRIPTION FACTOR"/>
    <property type="match status" value="1"/>
</dbReference>
<gene>
    <name evidence="3" type="primary">LOC107222230</name>
</gene>
<dbReference type="InterPro" id="IPR039353">
    <property type="entry name" value="TF_Adf1"/>
</dbReference>
<dbReference type="KEGG" id="nlo:107222230"/>
<dbReference type="PANTHER" id="PTHR12243:SF67">
    <property type="entry name" value="COREPRESSOR OF PANGOLIN, ISOFORM A-RELATED"/>
    <property type="match status" value="1"/>
</dbReference>
<reference evidence="3" key="1">
    <citation type="submission" date="2025-08" db="UniProtKB">
        <authorList>
            <consortium name="RefSeq"/>
        </authorList>
    </citation>
    <scope>IDENTIFICATION</scope>
    <source>
        <tissue evidence="3">Thorax and Abdomen</tissue>
    </source>
</reference>
<dbReference type="OrthoDB" id="6147983at2759"/>
<organism evidence="3">
    <name type="scientific">Neodiprion lecontei</name>
    <name type="common">Redheaded pine sawfly</name>
    <dbReference type="NCBI Taxonomy" id="441921"/>
    <lineage>
        <taxon>Eukaryota</taxon>
        <taxon>Metazoa</taxon>
        <taxon>Ecdysozoa</taxon>
        <taxon>Arthropoda</taxon>
        <taxon>Hexapoda</taxon>
        <taxon>Insecta</taxon>
        <taxon>Pterygota</taxon>
        <taxon>Neoptera</taxon>
        <taxon>Endopterygota</taxon>
        <taxon>Hymenoptera</taxon>
        <taxon>Tenthredinoidea</taxon>
        <taxon>Diprionidae</taxon>
        <taxon>Diprioninae</taxon>
        <taxon>Neodiprion</taxon>
    </lineage>
</organism>
<dbReference type="GO" id="GO:0006357">
    <property type="term" value="P:regulation of transcription by RNA polymerase II"/>
    <property type="evidence" value="ECO:0007669"/>
    <property type="project" value="TreeGrafter"/>
</dbReference>
<dbReference type="InParanoid" id="A0A6J0BR54"/>
<dbReference type="AlphaFoldDB" id="A0A6J0BR54"/>
<dbReference type="FunCoup" id="A0A6J0BR54">
    <property type="interactions" value="97"/>
</dbReference>
<proteinExistence type="predicted"/>
<feature type="domain" description="MADF" evidence="1">
    <location>
        <begin position="15"/>
        <end position="101"/>
    </location>
</feature>